<keyword evidence="1" id="KW-0732">Signal</keyword>
<proteinExistence type="predicted"/>
<accession>A0ABT7WIY5</accession>
<dbReference type="Proteomes" id="UP001168524">
    <property type="component" value="Unassembled WGS sequence"/>
</dbReference>
<evidence type="ECO:0000256" key="1">
    <source>
        <dbReference type="SAM" id="SignalP"/>
    </source>
</evidence>
<dbReference type="EMBL" id="JAUDZE010000001">
    <property type="protein sequence ID" value="MDN0012642.1"/>
    <property type="molecule type" value="Genomic_DNA"/>
</dbReference>
<protein>
    <submittedName>
        <fullName evidence="2">Uncharacterized protein</fullName>
    </submittedName>
</protein>
<comment type="caution">
    <text evidence="2">The sequence shown here is derived from an EMBL/GenBank/DDBJ whole genome shotgun (WGS) entry which is preliminary data.</text>
</comment>
<gene>
    <name evidence="2" type="ORF">QTA56_00110</name>
</gene>
<evidence type="ECO:0000313" key="2">
    <source>
        <dbReference type="EMBL" id="MDN0012642.1"/>
    </source>
</evidence>
<organism evidence="2 3">
    <name type="scientific">Acinetobacter thutiue</name>
    <dbReference type="NCBI Taxonomy" id="2998078"/>
    <lineage>
        <taxon>Bacteria</taxon>
        <taxon>Pseudomonadati</taxon>
        <taxon>Pseudomonadota</taxon>
        <taxon>Gammaproteobacteria</taxon>
        <taxon>Moraxellales</taxon>
        <taxon>Moraxellaceae</taxon>
        <taxon>Acinetobacter</taxon>
    </lineage>
</organism>
<sequence length="139" mass="14904">MKFFKSNLILSTMMSAAALLATATHAADENPLQAAYKSTNVKSALINVCKDQTTKGGKLTAAEVSKFCSCNIEAQGKVTEAQKWEIQSAINAKKSPSSLAFVQQQNKDLQACLGAPLVTKLEKLTEEAMKAAQQQAPKK</sequence>
<evidence type="ECO:0000313" key="3">
    <source>
        <dbReference type="Proteomes" id="UP001168524"/>
    </source>
</evidence>
<reference evidence="2" key="1">
    <citation type="submission" date="2023-06" db="EMBL/GenBank/DDBJ databases">
        <title>Two novel species of Acinetobacter isolated from motorbike repairing workshop in Vietnam.</title>
        <authorList>
            <person name="Le N.T.T."/>
        </authorList>
    </citation>
    <scope>NUCLEOTIDE SEQUENCE</scope>
    <source>
        <strain evidence="2">VNH17</strain>
    </source>
</reference>
<keyword evidence="3" id="KW-1185">Reference proteome</keyword>
<feature type="signal peptide" evidence="1">
    <location>
        <begin position="1"/>
        <end position="26"/>
    </location>
</feature>
<dbReference type="RefSeq" id="WP_267978944.1">
    <property type="nucleotide sequence ID" value="NZ_JAPQKF010000001.1"/>
</dbReference>
<name>A0ABT7WIY5_9GAMM</name>
<feature type="chain" id="PRO_5047020728" evidence="1">
    <location>
        <begin position="27"/>
        <end position="139"/>
    </location>
</feature>